<keyword evidence="3" id="KW-1185">Reference proteome</keyword>
<evidence type="ECO:0008006" key="4">
    <source>
        <dbReference type="Google" id="ProtNLM"/>
    </source>
</evidence>
<evidence type="ECO:0000313" key="3">
    <source>
        <dbReference type="Proteomes" id="UP000664109"/>
    </source>
</evidence>
<protein>
    <recommendedName>
        <fullName evidence="4">Tetratricopeptide repeat protein</fullName>
    </recommendedName>
</protein>
<sequence>MNSNLPYAVHISRDGRLHINGEPTVIPDGVDPSQVVLRILHMEAAASGTPLLANVRDDRSGSVVDFEVMPDGTTQPPTTPTVPETPTVPTAPVTDDLALRLTAAQAAARAHDFDTAVPAADAILQGLAATLGDTASRTLKAAQFRADLAVLEGDYAHATASWTWLALTWYDTLGPGRRRTQVAAGNAAWSWMQLPPDEAAVLAPDLLSMLNEVATPNRTQTIRAQIETRLRHLTP</sequence>
<accession>A0ABS2V2A5</accession>
<gene>
    <name evidence="2" type="ORF">JE024_35820</name>
</gene>
<dbReference type="RefSeq" id="WP_205378014.1">
    <property type="nucleotide sequence ID" value="NZ_JAFEJA010000002.1"/>
</dbReference>
<reference evidence="2 3" key="1">
    <citation type="journal article" date="2016" name="Arch. Microbiol.">
        <title>Streptomyces zhihengii sp. nov., isolated from rhizospheric soil of Psammosilene tunicoides.</title>
        <authorList>
            <person name="Huang M.J."/>
            <person name="Fei J.J."/>
            <person name="Salam N."/>
            <person name="Kim C.J."/>
            <person name="Hozzein W.N."/>
            <person name="Xiao M."/>
            <person name="Huang H.Q."/>
            <person name="Li W.J."/>
        </authorList>
    </citation>
    <scope>NUCLEOTIDE SEQUENCE [LARGE SCALE GENOMIC DNA]</scope>
    <source>
        <strain evidence="2 3">YIM T102</strain>
    </source>
</reference>
<dbReference type="EMBL" id="JAFEJA010000002">
    <property type="protein sequence ID" value="MBM9623956.1"/>
    <property type="molecule type" value="Genomic_DNA"/>
</dbReference>
<dbReference type="Proteomes" id="UP000664109">
    <property type="component" value="Unassembled WGS sequence"/>
</dbReference>
<organism evidence="2 3">
    <name type="scientific">Streptomyces zhihengii</name>
    <dbReference type="NCBI Taxonomy" id="1818004"/>
    <lineage>
        <taxon>Bacteria</taxon>
        <taxon>Bacillati</taxon>
        <taxon>Actinomycetota</taxon>
        <taxon>Actinomycetes</taxon>
        <taxon>Kitasatosporales</taxon>
        <taxon>Streptomycetaceae</taxon>
        <taxon>Streptomyces</taxon>
    </lineage>
</organism>
<evidence type="ECO:0000313" key="2">
    <source>
        <dbReference type="EMBL" id="MBM9623956.1"/>
    </source>
</evidence>
<comment type="caution">
    <text evidence="2">The sequence shown here is derived from an EMBL/GenBank/DDBJ whole genome shotgun (WGS) entry which is preliminary data.</text>
</comment>
<feature type="compositionally biased region" description="Low complexity" evidence="1">
    <location>
        <begin position="73"/>
        <end position="89"/>
    </location>
</feature>
<evidence type="ECO:0000256" key="1">
    <source>
        <dbReference type="SAM" id="MobiDB-lite"/>
    </source>
</evidence>
<feature type="region of interest" description="Disordered" evidence="1">
    <location>
        <begin position="67"/>
        <end position="89"/>
    </location>
</feature>
<proteinExistence type="predicted"/>
<name>A0ABS2V2A5_9ACTN</name>